<organism evidence="1 2">
    <name type="scientific">Ilyodon furcidens</name>
    <name type="common">goldbreast splitfin</name>
    <dbReference type="NCBI Taxonomy" id="33524"/>
    <lineage>
        <taxon>Eukaryota</taxon>
        <taxon>Metazoa</taxon>
        <taxon>Chordata</taxon>
        <taxon>Craniata</taxon>
        <taxon>Vertebrata</taxon>
        <taxon>Euteleostomi</taxon>
        <taxon>Actinopterygii</taxon>
        <taxon>Neopterygii</taxon>
        <taxon>Teleostei</taxon>
        <taxon>Neoteleostei</taxon>
        <taxon>Acanthomorphata</taxon>
        <taxon>Ovalentaria</taxon>
        <taxon>Atherinomorphae</taxon>
        <taxon>Cyprinodontiformes</taxon>
        <taxon>Goodeidae</taxon>
        <taxon>Ilyodon</taxon>
    </lineage>
</organism>
<reference evidence="1 2" key="1">
    <citation type="submission" date="2021-06" db="EMBL/GenBank/DDBJ databases">
        <authorList>
            <person name="Palmer J.M."/>
        </authorList>
    </citation>
    <scope>NUCLEOTIDE SEQUENCE [LARGE SCALE GENOMIC DNA]</scope>
    <source>
        <strain evidence="2">if_2019</strain>
        <tissue evidence="1">Muscle</tissue>
    </source>
</reference>
<gene>
    <name evidence="1" type="ORF">ILYODFUR_019447</name>
</gene>
<proteinExistence type="predicted"/>
<evidence type="ECO:0000313" key="2">
    <source>
        <dbReference type="Proteomes" id="UP001482620"/>
    </source>
</evidence>
<dbReference type="Proteomes" id="UP001482620">
    <property type="component" value="Unassembled WGS sequence"/>
</dbReference>
<dbReference type="EMBL" id="JAHRIQ010094632">
    <property type="protein sequence ID" value="MEQ2252213.1"/>
    <property type="molecule type" value="Genomic_DNA"/>
</dbReference>
<evidence type="ECO:0000313" key="1">
    <source>
        <dbReference type="EMBL" id="MEQ2252213.1"/>
    </source>
</evidence>
<comment type="caution">
    <text evidence="1">The sequence shown here is derived from an EMBL/GenBank/DDBJ whole genome shotgun (WGS) entry which is preliminary data.</text>
</comment>
<sequence length="152" mass="17094">MIRRQHSLKKLTLYLKKLICEHPPKTCHNLYILFKNKDIQPVVLIMKKDQRKCIIHPSINLRFSTHRGSANKSNCNPYIPLSGNPLQSINWDLQGFLGQNGYVVPSAKSWSASRLPPNETCPPKVSSQGGILFRCHNAYLAGDEAPVCLSIS</sequence>
<name>A0ABV0V4D3_9TELE</name>
<protein>
    <submittedName>
        <fullName evidence="1">Uncharacterized protein</fullName>
    </submittedName>
</protein>
<keyword evidence="2" id="KW-1185">Reference proteome</keyword>
<accession>A0ABV0V4D3</accession>